<dbReference type="InterPro" id="IPR058792">
    <property type="entry name" value="Beta-barrel_RND_2"/>
</dbReference>
<proteinExistence type="inferred from homology"/>
<comment type="similarity">
    <text evidence="1">Belongs to the membrane fusion protein (MFP) (TC 8.A.1) family.</text>
</comment>
<dbReference type="InterPro" id="IPR006143">
    <property type="entry name" value="RND_pump_MFP"/>
</dbReference>
<dbReference type="Gene3D" id="1.10.287.470">
    <property type="entry name" value="Helix hairpin bin"/>
    <property type="match status" value="1"/>
</dbReference>
<feature type="chain" id="PRO_5003218142" evidence="2">
    <location>
        <begin position="30"/>
        <end position="420"/>
    </location>
</feature>
<dbReference type="Gene3D" id="2.40.420.20">
    <property type="match status" value="1"/>
</dbReference>
<dbReference type="SUPFAM" id="SSF111369">
    <property type="entry name" value="HlyD-like secretion proteins"/>
    <property type="match status" value="2"/>
</dbReference>
<dbReference type="Gene3D" id="2.40.50.100">
    <property type="match status" value="2"/>
</dbReference>
<evidence type="ECO:0000313" key="6">
    <source>
        <dbReference type="EMBL" id="ADI23055.1"/>
    </source>
</evidence>
<dbReference type="GO" id="GO:0015562">
    <property type="term" value="F:efflux transmembrane transporter activity"/>
    <property type="evidence" value="ECO:0007669"/>
    <property type="project" value="TreeGrafter"/>
</dbReference>
<protein>
    <submittedName>
        <fullName evidence="6">Membrane-fusion protein</fullName>
    </submittedName>
</protein>
<dbReference type="PANTHER" id="PTHR30469">
    <property type="entry name" value="MULTIDRUG RESISTANCE PROTEIN MDTA"/>
    <property type="match status" value="1"/>
</dbReference>
<sequence length="420" mass="46021">MRKSLFHYRFTFCALLLTISLWGNYPLLAAEPTTVKIVKPEMVTLERKTTRPASVHAYHNVDVYARVSGYTKQVNVDIGDAVKAGQPLAKIDVPEMFAAEQLQLAEIAQLESEIVRYEAMVALAKVQITVAEADVKKSDAQISADQIEYDRIRKLTESKSISERLRDETLSRLETSKASRLAVVAKVDVAKAALKAAEADASAAKTMVGVAQKKLEASKIMIGYATLQAPFDGVVSQRNLDPGELVDSRLQKKSLFTIIHSKKVRIRVAIPERDVTWTDVGDKAEFKCDALRYGKISGHVTRLAGALDPKTRTMLVEMEIDNKEGDLLPGMFGLLTITLDHRPDRIVVPASTLHQGEPGQDPVVYVVGSDDTVSHVPVSVGLDDGKRIEIIKGLSGKERIVAGMLGRLSPGQKVRVISSK</sequence>
<evidence type="ECO:0000256" key="1">
    <source>
        <dbReference type="ARBA" id="ARBA00009477"/>
    </source>
</evidence>
<dbReference type="Pfam" id="PF25973">
    <property type="entry name" value="BSH_CzcB"/>
    <property type="match status" value="1"/>
</dbReference>
<evidence type="ECO:0000259" key="3">
    <source>
        <dbReference type="Pfam" id="PF25954"/>
    </source>
</evidence>
<name>E7C6I1_9GAMM</name>
<dbReference type="Gene3D" id="2.40.30.170">
    <property type="match status" value="1"/>
</dbReference>
<keyword evidence="2" id="KW-0732">Signal</keyword>
<feature type="domain" description="CzcB-like barrel-sandwich hybrid" evidence="5">
    <location>
        <begin position="61"/>
        <end position="249"/>
    </location>
</feature>
<feature type="signal peptide" evidence="2">
    <location>
        <begin position="1"/>
        <end position="29"/>
    </location>
</feature>
<dbReference type="InterPro" id="IPR058627">
    <property type="entry name" value="MdtA-like_C"/>
</dbReference>
<accession>E7C6I1</accession>
<dbReference type="GO" id="GO:1990281">
    <property type="term" value="C:efflux pump complex"/>
    <property type="evidence" value="ECO:0007669"/>
    <property type="project" value="TreeGrafter"/>
</dbReference>
<organism evidence="6">
    <name type="scientific">uncultured gamma proteobacterium HF0770_07M15</name>
    <dbReference type="NCBI Taxonomy" id="723575"/>
    <lineage>
        <taxon>Bacteria</taxon>
        <taxon>Pseudomonadati</taxon>
        <taxon>Pseudomonadota</taxon>
        <taxon>Gammaproteobacteria</taxon>
        <taxon>environmental samples</taxon>
    </lineage>
</organism>
<dbReference type="InterPro" id="IPR058647">
    <property type="entry name" value="BSH_CzcB-like"/>
</dbReference>
<dbReference type="PANTHER" id="PTHR30469:SF37">
    <property type="entry name" value="RAGD PROTEIN"/>
    <property type="match status" value="1"/>
</dbReference>
<reference evidence="6" key="1">
    <citation type="submission" date="2010-01" db="EMBL/GenBank/DDBJ databases">
        <title>Genome fragments of uncultured bacteria from the North Pacific subtropical Gyre.</title>
        <authorList>
            <person name="Pham V.D."/>
            <person name="Delong E.F."/>
        </authorList>
    </citation>
    <scope>NUCLEOTIDE SEQUENCE</scope>
</reference>
<feature type="domain" description="CusB-like beta-barrel" evidence="3">
    <location>
        <begin position="266"/>
        <end position="337"/>
    </location>
</feature>
<feature type="domain" description="Multidrug resistance protein MdtA-like C-terminal permuted SH3" evidence="4">
    <location>
        <begin position="346"/>
        <end position="405"/>
    </location>
</feature>
<dbReference type="Pfam" id="PF25954">
    <property type="entry name" value="Beta-barrel_RND_2"/>
    <property type="match status" value="1"/>
</dbReference>
<dbReference type="Pfam" id="PF25967">
    <property type="entry name" value="RND-MFP_C"/>
    <property type="match status" value="1"/>
</dbReference>
<dbReference type="NCBIfam" id="TIGR01730">
    <property type="entry name" value="RND_mfp"/>
    <property type="match status" value="1"/>
</dbReference>
<evidence type="ECO:0000259" key="5">
    <source>
        <dbReference type="Pfam" id="PF25973"/>
    </source>
</evidence>
<dbReference type="EMBL" id="GU568005">
    <property type="protein sequence ID" value="ADI23055.1"/>
    <property type="molecule type" value="Genomic_DNA"/>
</dbReference>
<evidence type="ECO:0000256" key="2">
    <source>
        <dbReference type="SAM" id="SignalP"/>
    </source>
</evidence>
<evidence type="ECO:0000259" key="4">
    <source>
        <dbReference type="Pfam" id="PF25967"/>
    </source>
</evidence>
<dbReference type="AlphaFoldDB" id="E7C6I1"/>